<dbReference type="EMBL" id="UINC01226964">
    <property type="protein sequence ID" value="SVE57663.1"/>
    <property type="molecule type" value="Genomic_DNA"/>
</dbReference>
<dbReference type="Pfam" id="PF00294">
    <property type="entry name" value="PfkB"/>
    <property type="match status" value="1"/>
</dbReference>
<dbReference type="PANTHER" id="PTHR46969:SF1">
    <property type="entry name" value="BIFUNCTIONAL PROTEIN HLDE"/>
    <property type="match status" value="1"/>
</dbReference>
<reference evidence="2" key="1">
    <citation type="submission" date="2018-05" db="EMBL/GenBank/DDBJ databases">
        <authorList>
            <person name="Lanie J.A."/>
            <person name="Ng W.-L."/>
            <person name="Kazmierczak K.M."/>
            <person name="Andrzejewski T.M."/>
            <person name="Davidsen T.M."/>
            <person name="Wayne K.J."/>
            <person name="Tettelin H."/>
            <person name="Glass J.I."/>
            <person name="Rusch D."/>
            <person name="Podicherti R."/>
            <person name="Tsui H.-C.T."/>
            <person name="Winkler M.E."/>
        </authorList>
    </citation>
    <scope>NUCLEOTIDE SEQUENCE</scope>
</reference>
<dbReference type="GO" id="GO:0005829">
    <property type="term" value="C:cytosol"/>
    <property type="evidence" value="ECO:0007669"/>
    <property type="project" value="TreeGrafter"/>
</dbReference>
<evidence type="ECO:0000259" key="1">
    <source>
        <dbReference type="Pfam" id="PF00294"/>
    </source>
</evidence>
<feature type="domain" description="Carbohydrate kinase PfkB" evidence="1">
    <location>
        <begin position="23"/>
        <end position="102"/>
    </location>
</feature>
<dbReference type="GO" id="GO:0033785">
    <property type="term" value="F:heptose 7-phosphate kinase activity"/>
    <property type="evidence" value="ECO:0007669"/>
    <property type="project" value="TreeGrafter"/>
</dbReference>
<proteinExistence type="predicted"/>
<evidence type="ECO:0000313" key="2">
    <source>
        <dbReference type="EMBL" id="SVE57663.1"/>
    </source>
</evidence>
<sequence length="110" mass="11952">MSINKLLSIDEIQELFAILKTKKIAVIGDFCLDAYCFIDHSCQSHSLETGLSITNVKKQKYSLGGAANVVNNLKSLGLGDVDAYGVIGDDLFGNELLQQLKIIDCNTSNL</sequence>
<name>A0A383EMG8_9ZZZZ</name>
<dbReference type="InterPro" id="IPR011611">
    <property type="entry name" value="PfkB_dom"/>
</dbReference>
<dbReference type="InterPro" id="IPR029056">
    <property type="entry name" value="Ribokinase-like"/>
</dbReference>
<gene>
    <name evidence="2" type="ORF">METZ01_LOCUS510517</name>
</gene>
<dbReference type="PANTHER" id="PTHR46969">
    <property type="entry name" value="BIFUNCTIONAL PROTEIN HLDE"/>
    <property type="match status" value="1"/>
</dbReference>
<feature type="non-terminal residue" evidence="2">
    <location>
        <position position="110"/>
    </location>
</feature>
<protein>
    <recommendedName>
        <fullName evidence="1">Carbohydrate kinase PfkB domain-containing protein</fullName>
    </recommendedName>
</protein>
<dbReference type="Gene3D" id="3.40.1190.20">
    <property type="match status" value="1"/>
</dbReference>
<dbReference type="AlphaFoldDB" id="A0A383EMG8"/>
<dbReference type="SUPFAM" id="SSF53613">
    <property type="entry name" value="Ribokinase-like"/>
    <property type="match status" value="1"/>
</dbReference>
<dbReference type="GO" id="GO:0033786">
    <property type="term" value="F:heptose-1-phosphate adenylyltransferase activity"/>
    <property type="evidence" value="ECO:0007669"/>
    <property type="project" value="TreeGrafter"/>
</dbReference>
<accession>A0A383EMG8</accession>
<organism evidence="2">
    <name type="scientific">marine metagenome</name>
    <dbReference type="NCBI Taxonomy" id="408172"/>
    <lineage>
        <taxon>unclassified sequences</taxon>
        <taxon>metagenomes</taxon>
        <taxon>ecological metagenomes</taxon>
    </lineage>
</organism>